<keyword evidence="3" id="KW-0378">Hydrolase</keyword>
<protein>
    <submittedName>
        <fullName evidence="5">Unannotated protein</fullName>
    </submittedName>
</protein>
<dbReference type="Gene3D" id="1.10.287.1040">
    <property type="entry name" value="Exonuclease VII, small subunit"/>
    <property type="match status" value="1"/>
</dbReference>
<dbReference type="GO" id="GO:0009318">
    <property type="term" value="C:exodeoxyribonuclease VII complex"/>
    <property type="evidence" value="ECO:0007669"/>
    <property type="project" value="InterPro"/>
</dbReference>
<evidence type="ECO:0000256" key="1">
    <source>
        <dbReference type="ARBA" id="ARBA00022490"/>
    </source>
</evidence>
<accession>A0A6J6MXS3</accession>
<dbReference type="AlphaFoldDB" id="A0A6J6MXS3"/>
<organism evidence="5">
    <name type="scientific">freshwater metagenome</name>
    <dbReference type="NCBI Taxonomy" id="449393"/>
    <lineage>
        <taxon>unclassified sequences</taxon>
        <taxon>metagenomes</taxon>
        <taxon>ecological metagenomes</taxon>
    </lineage>
</organism>
<keyword evidence="1" id="KW-0963">Cytoplasm</keyword>
<evidence type="ECO:0000256" key="4">
    <source>
        <dbReference type="SAM" id="MobiDB-lite"/>
    </source>
</evidence>
<sequence>MATKKAQSADPAGYAEAMREVESILSELDSPSVDVDVLSTKVERASFLINWCNERISSAQMTVDALVADLGVFEEDESDEDDFDDDDFDEEEDDEDEDDE</sequence>
<evidence type="ECO:0000313" key="5">
    <source>
        <dbReference type="EMBL" id="CAB4678642.1"/>
    </source>
</evidence>
<dbReference type="InterPro" id="IPR003761">
    <property type="entry name" value="Exonuc_VII_S"/>
</dbReference>
<gene>
    <name evidence="5" type="ORF">UFOPK2295_01276</name>
</gene>
<dbReference type="InterPro" id="IPR037004">
    <property type="entry name" value="Exonuc_VII_ssu_sf"/>
</dbReference>
<dbReference type="GO" id="GO:0008855">
    <property type="term" value="F:exodeoxyribonuclease VII activity"/>
    <property type="evidence" value="ECO:0007669"/>
    <property type="project" value="InterPro"/>
</dbReference>
<proteinExistence type="predicted"/>
<evidence type="ECO:0000256" key="2">
    <source>
        <dbReference type="ARBA" id="ARBA00022722"/>
    </source>
</evidence>
<dbReference type="GO" id="GO:0006308">
    <property type="term" value="P:DNA catabolic process"/>
    <property type="evidence" value="ECO:0007669"/>
    <property type="project" value="InterPro"/>
</dbReference>
<name>A0A6J6MXS3_9ZZZZ</name>
<reference evidence="5" key="1">
    <citation type="submission" date="2020-05" db="EMBL/GenBank/DDBJ databases">
        <authorList>
            <person name="Chiriac C."/>
            <person name="Salcher M."/>
            <person name="Ghai R."/>
            <person name="Kavagutti S V."/>
        </authorList>
    </citation>
    <scope>NUCLEOTIDE SEQUENCE</scope>
</reference>
<dbReference type="Pfam" id="PF02609">
    <property type="entry name" value="Exonuc_VII_S"/>
    <property type="match status" value="1"/>
</dbReference>
<feature type="region of interest" description="Disordered" evidence="4">
    <location>
        <begin position="74"/>
        <end position="100"/>
    </location>
</feature>
<dbReference type="SUPFAM" id="SSF116842">
    <property type="entry name" value="XseB-like"/>
    <property type="match status" value="1"/>
</dbReference>
<keyword evidence="2" id="KW-0540">Nuclease</keyword>
<evidence type="ECO:0000256" key="3">
    <source>
        <dbReference type="ARBA" id="ARBA00022801"/>
    </source>
</evidence>
<dbReference type="EMBL" id="CAEZWV010000029">
    <property type="protein sequence ID" value="CAB4678642.1"/>
    <property type="molecule type" value="Genomic_DNA"/>
</dbReference>